<sequence>EKIVLGINPEGEEIAVDGFYLDENTIWRNDKPYVIYGYAGVPEGGNLNIEKGVQVHFHKNSGLLVDKDATLKVNGEIGEEVIFEGDRLEPFYSDIAGQWGVIWLRAGSKDHSINNAIIKNNTIGILMDSVGSIVEPTLKLYNTQIYNTSTFGILGRTANIEGENVVIGNNGMSSLACTIGGSYNFTHSTFANYWNSSIRQFPSLWVNNFLKFSNSDGTEGILTRDLIAANFTNCIIDGNQNIEMILEEDMGAIFNYNYVNCMIKFDDVSGNYSDNPLFDFNDNSHYQEIILNGEAD</sequence>
<evidence type="ECO:0008006" key="2">
    <source>
        <dbReference type="Google" id="ProtNLM"/>
    </source>
</evidence>
<feature type="non-terminal residue" evidence="1">
    <location>
        <position position="296"/>
    </location>
</feature>
<dbReference type="EMBL" id="BART01018611">
    <property type="protein sequence ID" value="GAG76195.1"/>
    <property type="molecule type" value="Genomic_DNA"/>
</dbReference>
<protein>
    <recommendedName>
        <fullName evidence="2">Right handed beta helix domain-containing protein</fullName>
    </recommendedName>
</protein>
<reference evidence="1" key="1">
    <citation type="journal article" date="2014" name="Front. Microbiol.">
        <title>High frequency of phylogenetically diverse reductive dehalogenase-homologous genes in deep subseafloor sedimentary metagenomes.</title>
        <authorList>
            <person name="Kawai M."/>
            <person name="Futagami T."/>
            <person name="Toyoda A."/>
            <person name="Takaki Y."/>
            <person name="Nishi S."/>
            <person name="Hori S."/>
            <person name="Arai W."/>
            <person name="Tsubouchi T."/>
            <person name="Morono Y."/>
            <person name="Uchiyama I."/>
            <person name="Ito T."/>
            <person name="Fujiyama A."/>
            <person name="Inagaki F."/>
            <person name="Takami H."/>
        </authorList>
    </citation>
    <scope>NUCLEOTIDE SEQUENCE</scope>
    <source>
        <strain evidence="1">Expedition CK06-06</strain>
    </source>
</reference>
<accession>X1A2A9</accession>
<evidence type="ECO:0000313" key="1">
    <source>
        <dbReference type="EMBL" id="GAG76195.1"/>
    </source>
</evidence>
<organism evidence="1">
    <name type="scientific">marine sediment metagenome</name>
    <dbReference type="NCBI Taxonomy" id="412755"/>
    <lineage>
        <taxon>unclassified sequences</taxon>
        <taxon>metagenomes</taxon>
        <taxon>ecological metagenomes</taxon>
    </lineage>
</organism>
<feature type="non-terminal residue" evidence="1">
    <location>
        <position position="1"/>
    </location>
</feature>
<dbReference type="AlphaFoldDB" id="X1A2A9"/>
<gene>
    <name evidence="1" type="ORF">S01H4_35078</name>
</gene>
<name>X1A2A9_9ZZZZ</name>
<proteinExistence type="predicted"/>
<comment type="caution">
    <text evidence="1">The sequence shown here is derived from an EMBL/GenBank/DDBJ whole genome shotgun (WGS) entry which is preliminary data.</text>
</comment>